<dbReference type="PANTHER" id="PTHR43272:SF52">
    <property type="entry name" value="AMP-DEPENDENT SYNTHETASE_LIGASE DOMAIN-CONTAINING PROTEIN"/>
    <property type="match status" value="1"/>
</dbReference>
<evidence type="ECO:0000313" key="3">
    <source>
        <dbReference type="EMBL" id="ASS37656.1"/>
    </source>
</evidence>
<keyword evidence="4" id="KW-1185">Reference proteome</keyword>
<evidence type="ECO:0000259" key="2">
    <source>
        <dbReference type="Pfam" id="PF00501"/>
    </source>
</evidence>
<dbReference type="PANTHER" id="PTHR43272">
    <property type="entry name" value="LONG-CHAIN-FATTY-ACID--COA LIGASE"/>
    <property type="match status" value="1"/>
</dbReference>
<dbReference type="OrthoDB" id="9778383at2"/>
<dbReference type="RefSeq" id="WP_157682556.1">
    <property type="nucleotide sequence ID" value="NZ_CP016199.1"/>
</dbReference>
<dbReference type="Pfam" id="PF23562">
    <property type="entry name" value="AMP-binding_C_3"/>
    <property type="match status" value="1"/>
</dbReference>
<dbReference type="Pfam" id="PF00501">
    <property type="entry name" value="AMP-binding"/>
    <property type="match status" value="1"/>
</dbReference>
<protein>
    <recommendedName>
        <fullName evidence="2">AMP-dependent synthetase/ligase domain-containing protein</fullName>
    </recommendedName>
</protein>
<proteinExistence type="predicted"/>
<accession>A0A223ARS8</accession>
<dbReference type="SUPFAM" id="SSF56801">
    <property type="entry name" value="Acetyl-CoA synthetase-like"/>
    <property type="match status" value="1"/>
</dbReference>
<comment type="catalytic activity">
    <reaction evidence="1">
        <text>a long-chain fatty acid + ATP + CoA = a long-chain fatty acyl-CoA + AMP + diphosphate</text>
        <dbReference type="Rhea" id="RHEA:15421"/>
        <dbReference type="ChEBI" id="CHEBI:30616"/>
        <dbReference type="ChEBI" id="CHEBI:33019"/>
        <dbReference type="ChEBI" id="CHEBI:57287"/>
        <dbReference type="ChEBI" id="CHEBI:57560"/>
        <dbReference type="ChEBI" id="CHEBI:83139"/>
        <dbReference type="ChEBI" id="CHEBI:456215"/>
        <dbReference type="EC" id="6.2.1.3"/>
    </reaction>
    <physiologicalReaction direction="left-to-right" evidence="1">
        <dbReference type="Rhea" id="RHEA:15422"/>
    </physiologicalReaction>
</comment>
<name>A0A223ARS8_9FIRM</name>
<dbReference type="GO" id="GO:0016020">
    <property type="term" value="C:membrane"/>
    <property type="evidence" value="ECO:0007669"/>
    <property type="project" value="TreeGrafter"/>
</dbReference>
<dbReference type="InterPro" id="IPR042099">
    <property type="entry name" value="ANL_N_sf"/>
</dbReference>
<reference evidence="4" key="1">
    <citation type="submission" date="2016-05" db="EMBL/GenBank/DDBJ databases">
        <authorList>
            <person name="Holder M.E."/>
            <person name="Ajami N.J."/>
            <person name="Petrosino J.F."/>
        </authorList>
    </citation>
    <scope>NUCLEOTIDE SEQUENCE [LARGE SCALE GENOMIC DNA]</scope>
    <source>
        <strain evidence="4">ATCC 700696</strain>
    </source>
</reference>
<organism evidence="3 4">
    <name type="scientific">Mogibacterium pumilum</name>
    <dbReference type="NCBI Taxonomy" id="86332"/>
    <lineage>
        <taxon>Bacteria</taxon>
        <taxon>Bacillati</taxon>
        <taxon>Bacillota</taxon>
        <taxon>Clostridia</taxon>
        <taxon>Peptostreptococcales</taxon>
        <taxon>Anaerovoracaceae</taxon>
        <taxon>Mogibacterium</taxon>
    </lineage>
</organism>
<sequence length="571" mass="64253">MENIRELLEDAVSKYGANKAFTLKQGNGEYRDISYSRYYEEIRCLGEALLCRGFSNARIVIIGKNSYNWYLANITALVTGNIAVPLDKELKYEEFETSLVRSEAEVIFYDENEAESVAKAIATGKTRIKAAFPLFKTADQTDIYDLTVEGKELVDAGSDKYSAVTIDPDAMSFMIFTSGTTSQSKIVMLSQRNVVSNVVNTIASEPIYDTDVNISLLPYHHTFGLTCQIIMFAAGASTVYCDGLKYIQQNFKEYGVSIFVGVPLLIETMYSRVLKKAEKEGLAGRLKTMSKVVRVLNKAHIDIRRTVFKGVLEAFGGKLRMVILGAAAADPACIRGWNDFGVICLQGYGLTETSPVLSAERPEYRRPGSVGIPIEGVGMDIYEPDENDIGEIIARGENIMLGYYENEEATSECIYDGWFHTGDLGYRDKDGYYYITGRKKNVIVLMNGKNVFPEEIEQELNVLPYKEEAIIIGIPNDEDERDLVVTLKLVYNPEEFEGKTPEEINAIVKADVEKINDKLPAYKRIKRVYTTDEPMEKTSTHKIKRFVETQKIIEEEKSEKLRKEEAKSEKA</sequence>
<dbReference type="AlphaFoldDB" id="A0A223ARS8"/>
<dbReference type="InterPro" id="IPR045851">
    <property type="entry name" value="AMP-bd_C_sf"/>
</dbReference>
<dbReference type="InterPro" id="IPR020845">
    <property type="entry name" value="AMP-binding_CS"/>
</dbReference>
<dbReference type="GO" id="GO:0004467">
    <property type="term" value="F:long-chain fatty acid-CoA ligase activity"/>
    <property type="evidence" value="ECO:0007669"/>
    <property type="project" value="UniProtKB-EC"/>
</dbReference>
<feature type="domain" description="AMP-dependent synthetase/ligase" evidence="2">
    <location>
        <begin position="9"/>
        <end position="404"/>
    </location>
</feature>
<dbReference type="InterPro" id="IPR000873">
    <property type="entry name" value="AMP-dep_synth/lig_dom"/>
</dbReference>
<evidence type="ECO:0000313" key="4">
    <source>
        <dbReference type="Proteomes" id="UP000214689"/>
    </source>
</evidence>
<dbReference type="Gene3D" id="3.30.300.30">
    <property type="match status" value="1"/>
</dbReference>
<gene>
    <name evidence="3" type="ORF">AXF17_03775</name>
</gene>
<dbReference type="EMBL" id="CP016199">
    <property type="protein sequence ID" value="ASS37656.1"/>
    <property type="molecule type" value="Genomic_DNA"/>
</dbReference>
<dbReference type="PROSITE" id="PS00455">
    <property type="entry name" value="AMP_BINDING"/>
    <property type="match status" value="1"/>
</dbReference>
<dbReference type="Proteomes" id="UP000214689">
    <property type="component" value="Chromosome"/>
</dbReference>
<dbReference type="Gene3D" id="3.40.50.12780">
    <property type="entry name" value="N-terminal domain of ligase-like"/>
    <property type="match status" value="1"/>
</dbReference>
<evidence type="ECO:0000256" key="1">
    <source>
        <dbReference type="ARBA" id="ARBA00024484"/>
    </source>
</evidence>